<name>A0A8S5UKF4_9VIRU</name>
<proteinExistence type="predicted"/>
<dbReference type="EMBL" id="BK016101">
    <property type="protein sequence ID" value="DAF94960.1"/>
    <property type="molecule type" value="Genomic_DNA"/>
</dbReference>
<evidence type="ECO:0000313" key="2">
    <source>
        <dbReference type="EMBL" id="DAF94960.1"/>
    </source>
</evidence>
<protein>
    <submittedName>
        <fullName evidence="2">Uncharacterized protein</fullName>
    </submittedName>
</protein>
<sequence length="63" mass="7048">MPATIQNVTHKMRPTKYDPQNATHNQCNPQTVGTGVLDCPPQTCPAKRLRRLIRLSAHRTARG</sequence>
<feature type="region of interest" description="Disordered" evidence="1">
    <location>
        <begin position="1"/>
        <end position="23"/>
    </location>
</feature>
<evidence type="ECO:0000256" key="1">
    <source>
        <dbReference type="SAM" id="MobiDB-lite"/>
    </source>
</evidence>
<accession>A0A8S5UKF4</accession>
<reference evidence="2" key="1">
    <citation type="journal article" date="2021" name="Proc. Natl. Acad. Sci. U.S.A.">
        <title>A Catalog of Tens of Thousands of Viruses from Human Metagenomes Reveals Hidden Associations with Chronic Diseases.</title>
        <authorList>
            <person name="Tisza M.J."/>
            <person name="Buck C.B."/>
        </authorList>
    </citation>
    <scope>NUCLEOTIDE SEQUENCE</scope>
    <source>
        <strain evidence="2">Ct4fI15</strain>
    </source>
</reference>
<organism evidence="2">
    <name type="scientific">Inoviridae sp. ct4fI15</name>
    <dbReference type="NCBI Taxonomy" id="2825776"/>
    <lineage>
        <taxon>Viruses</taxon>
        <taxon>Monodnaviria</taxon>
        <taxon>Loebvirae</taxon>
        <taxon>Hofneiviricota</taxon>
        <taxon>Faserviricetes</taxon>
        <taxon>Tubulavirales</taxon>
        <taxon>Inoviridae</taxon>
    </lineage>
</organism>